<dbReference type="GO" id="GO:0070382">
    <property type="term" value="C:exocytic vesicle"/>
    <property type="evidence" value="ECO:0000318"/>
    <property type="project" value="GO_Central"/>
</dbReference>
<dbReference type="STRING" id="7719.ENSCINP00000003745"/>
<dbReference type="GO" id="GO:0061891">
    <property type="term" value="F:calcium ion sensor activity"/>
    <property type="evidence" value="ECO:0000318"/>
    <property type="project" value="GO_Central"/>
</dbReference>
<feature type="domain" description="C2" evidence="3">
    <location>
        <begin position="277"/>
        <end position="416"/>
    </location>
</feature>
<sequence>MPAISGAAIAGIVIVSALGIALLVWGIYYIIQKRKRDAAYLDRCGRLWNKYGNRDRPEMMPKYPYAGATFVRTPVPGQQFTSRELKSSMGTSQEFVLPQRKTAEGADDADNKNLSMYAPIDPDLINPRLYSNDFTAQQDSHSSKRPPQVFFSIEFDKNFNILKIFVNQARYLKPRTYTSMCDPYCTVNLLPGHTEKQSQVMRRTMDPLFQEHFSFGVPIQELPKKKLQIKFFNYDQFSRDEFTGIVEQKLDEINLDAKVDLWRKIQNVDETENKSTKNGDILLRLGYLPSAEKLTVVLLKARNLLESRPEKEARLPDPYIRVTVWHDGNILKKKKTSTKRRTCNPTYNQAINFAVPLDVLPQVEIQFHVVNEIGVKLNRAERKEAIGYLEIGPHSNGDEFEHWRDLMSNKPQARWHHLVDITDVDIKPTGSSISHLDLDSGISQDKL</sequence>
<dbReference type="GeneTree" id="ENSGT00940000170777"/>
<evidence type="ECO:0000313" key="5">
    <source>
        <dbReference type="Proteomes" id="UP000008144"/>
    </source>
</evidence>
<feature type="domain" description="C2" evidence="3">
    <location>
        <begin position="145"/>
        <end position="263"/>
    </location>
</feature>
<dbReference type="Pfam" id="PF00168">
    <property type="entry name" value="C2"/>
    <property type="match status" value="2"/>
</dbReference>
<dbReference type="Ensembl" id="ENSCINT00000003745.2">
    <property type="protein sequence ID" value="ENSCINP00000003745.2"/>
    <property type="gene ID" value="ENSCING00000001853.3"/>
</dbReference>
<dbReference type="FunFam" id="2.60.40.150:FF:000209">
    <property type="entry name" value="Synaptotagmin 4"/>
    <property type="match status" value="1"/>
</dbReference>
<dbReference type="HOGENOM" id="CLU_612429_0_0_1"/>
<proteinExistence type="inferred from homology"/>
<dbReference type="CDD" id="cd00276">
    <property type="entry name" value="C2B_Synaptotagmin"/>
    <property type="match status" value="1"/>
</dbReference>
<dbReference type="KEGG" id="cin:100182857"/>
<dbReference type="CDD" id="cd08387">
    <property type="entry name" value="C2A_Synaptotagmin-8"/>
    <property type="match status" value="1"/>
</dbReference>
<evidence type="ECO:0000313" key="4">
    <source>
        <dbReference type="Ensembl" id="ENSCINP00000003745.2"/>
    </source>
</evidence>
<dbReference type="InterPro" id="IPR035892">
    <property type="entry name" value="C2_domain_sf"/>
</dbReference>
<evidence type="ECO:0000256" key="1">
    <source>
        <dbReference type="ARBA" id="ARBA00006996"/>
    </source>
</evidence>
<organism evidence="4 5">
    <name type="scientific">Ciona intestinalis</name>
    <name type="common">Transparent sea squirt</name>
    <name type="synonym">Ascidia intestinalis</name>
    <dbReference type="NCBI Taxonomy" id="7719"/>
    <lineage>
        <taxon>Eukaryota</taxon>
        <taxon>Metazoa</taxon>
        <taxon>Chordata</taxon>
        <taxon>Tunicata</taxon>
        <taxon>Ascidiacea</taxon>
        <taxon>Phlebobranchia</taxon>
        <taxon>Cionidae</taxon>
        <taxon>Ciona</taxon>
    </lineage>
</organism>
<keyword evidence="2" id="KW-0812">Transmembrane</keyword>
<reference evidence="4" key="3">
    <citation type="submission" date="2025-09" db="UniProtKB">
        <authorList>
            <consortium name="Ensembl"/>
        </authorList>
    </citation>
    <scope>IDENTIFICATION</scope>
</reference>
<reference evidence="5" key="1">
    <citation type="journal article" date="2002" name="Science">
        <title>The draft genome of Ciona intestinalis: insights into chordate and vertebrate origins.</title>
        <authorList>
            <person name="Dehal P."/>
            <person name="Satou Y."/>
            <person name="Campbell R.K."/>
            <person name="Chapman J."/>
            <person name="Degnan B."/>
            <person name="De Tomaso A."/>
            <person name="Davidson B."/>
            <person name="Di Gregorio A."/>
            <person name="Gelpke M."/>
            <person name="Goodstein D.M."/>
            <person name="Harafuji N."/>
            <person name="Hastings K.E."/>
            <person name="Ho I."/>
            <person name="Hotta K."/>
            <person name="Huang W."/>
            <person name="Kawashima T."/>
            <person name="Lemaire P."/>
            <person name="Martinez D."/>
            <person name="Meinertzhagen I.A."/>
            <person name="Necula S."/>
            <person name="Nonaka M."/>
            <person name="Putnam N."/>
            <person name="Rash S."/>
            <person name="Saiga H."/>
            <person name="Satake M."/>
            <person name="Terry A."/>
            <person name="Yamada L."/>
            <person name="Wang H.G."/>
            <person name="Awazu S."/>
            <person name="Azumi K."/>
            <person name="Boore J."/>
            <person name="Branno M."/>
            <person name="Chin-Bow S."/>
            <person name="DeSantis R."/>
            <person name="Doyle S."/>
            <person name="Francino P."/>
            <person name="Keys D.N."/>
            <person name="Haga S."/>
            <person name="Hayashi H."/>
            <person name="Hino K."/>
            <person name="Imai K.S."/>
            <person name="Inaba K."/>
            <person name="Kano S."/>
            <person name="Kobayashi K."/>
            <person name="Kobayashi M."/>
            <person name="Lee B.I."/>
            <person name="Makabe K.W."/>
            <person name="Manohar C."/>
            <person name="Matassi G."/>
            <person name="Medina M."/>
            <person name="Mochizuki Y."/>
            <person name="Mount S."/>
            <person name="Morishita T."/>
            <person name="Miura S."/>
            <person name="Nakayama A."/>
            <person name="Nishizaka S."/>
            <person name="Nomoto H."/>
            <person name="Ohta F."/>
            <person name="Oishi K."/>
            <person name="Rigoutsos I."/>
            <person name="Sano M."/>
            <person name="Sasaki A."/>
            <person name="Sasakura Y."/>
            <person name="Shoguchi E."/>
            <person name="Shin-i T."/>
            <person name="Spagnuolo A."/>
            <person name="Stainier D."/>
            <person name="Suzuki M.M."/>
            <person name="Tassy O."/>
            <person name="Takatori N."/>
            <person name="Tokuoka M."/>
            <person name="Yagi K."/>
            <person name="Yoshizaki F."/>
            <person name="Wada S."/>
            <person name="Zhang C."/>
            <person name="Hyatt P.D."/>
            <person name="Larimer F."/>
            <person name="Detter C."/>
            <person name="Doggett N."/>
            <person name="Glavina T."/>
            <person name="Hawkins T."/>
            <person name="Richardson P."/>
            <person name="Lucas S."/>
            <person name="Kohara Y."/>
            <person name="Levine M."/>
            <person name="Satoh N."/>
            <person name="Rokhsar D.S."/>
        </authorList>
    </citation>
    <scope>NUCLEOTIDE SEQUENCE [LARGE SCALE GENOMIC DNA]</scope>
</reference>
<dbReference type="AlphaFoldDB" id="F6T780"/>
<dbReference type="InParanoid" id="F6T780"/>
<dbReference type="InterPro" id="IPR000008">
    <property type="entry name" value="C2_dom"/>
</dbReference>
<dbReference type="SUPFAM" id="SSF49562">
    <property type="entry name" value="C2 domain (Calcium/lipid-binding domain, CaLB)"/>
    <property type="match status" value="2"/>
</dbReference>
<dbReference type="GeneID" id="100182857"/>
<dbReference type="RefSeq" id="XP_002128383.1">
    <property type="nucleotide sequence ID" value="XM_002128347.4"/>
</dbReference>
<dbReference type="GO" id="GO:0005544">
    <property type="term" value="F:calcium-dependent phospholipid binding"/>
    <property type="evidence" value="ECO:0000318"/>
    <property type="project" value="GO_Central"/>
</dbReference>
<dbReference type="PROSITE" id="PS50004">
    <property type="entry name" value="C2"/>
    <property type="match status" value="2"/>
</dbReference>
<dbReference type="PANTHER" id="PTHR10024:SF348">
    <property type="entry name" value="SYNAPTOTAGMIN-17"/>
    <property type="match status" value="1"/>
</dbReference>
<keyword evidence="5" id="KW-1185">Reference proteome</keyword>
<keyword evidence="2" id="KW-0472">Membrane</keyword>
<evidence type="ECO:0000256" key="2">
    <source>
        <dbReference type="SAM" id="Phobius"/>
    </source>
</evidence>
<feature type="transmembrane region" description="Helical" evidence="2">
    <location>
        <begin position="6"/>
        <end position="31"/>
    </location>
</feature>
<dbReference type="GO" id="GO:0005886">
    <property type="term" value="C:plasma membrane"/>
    <property type="evidence" value="ECO:0000318"/>
    <property type="project" value="GO_Central"/>
</dbReference>
<dbReference type="OrthoDB" id="67700at2759"/>
<dbReference type="Gene3D" id="2.60.40.150">
    <property type="entry name" value="C2 domain"/>
    <property type="match status" value="2"/>
</dbReference>
<name>F6T780_CIOIN</name>
<accession>A0A1W2WC33</accession>
<keyword evidence="2" id="KW-1133">Transmembrane helix</keyword>
<dbReference type="PANTHER" id="PTHR10024">
    <property type="entry name" value="SYNAPTOTAGMIN"/>
    <property type="match status" value="1"/>
</dbReference>
<dbReference type="GO" id="GO:0016192">
    <property type="term" value="P:vesicle-mediated transport"/>
    <property type="evidence" value="ECO:0000318"/>
    <property type="project" value="GO_Central"/>
</dbReference>
<protein>
    <submittedName>
        <fullName evidence="4">Synaptotagmin-5-like</fullName>
    </submittedName>
</protein>
<dbReference type="GO" id="GO:0000149">
    <property type="term" value="F:SNARE binding"/>
    <property type="evidence" value="ECO:0000318"/>
    <property type="project" value="GO_Central"/>
</dbReference>
<dbReference type="Proteomes" id="UP000008144">
    <property type="component" value="Unassembled WGS sequence"/>
</dbReference>
<comment type="similarity">
    <text evidence="1">Belongs to the synaptotagmin family.</text>
</comment>
<gene>
    <name evidence="4" type="primary">LOC100182857</name>
</gene>
<dbReference type="FunFam" id="2.60.40.150:FF:000176">
    <property type="entry name" value="Synaptotagmin 8"/>
    <property type="match status" value="1"/>
</dbReference>
<dbReference type="SMART" id="SM00239">
    <property type="entry name" value="C2"/>
    <property type="match status" value="2"/>
</dbReference>
<dbReference type="RefSeq" id="XP_026694322.1">
    <property type="nucleotide sequence ID" value="XM_026838521.1"/>
</dbReference>
<evidence type="ECO:0000259" key="3">
    <source>
        <dbReference type="PROSITE" id="PS50004"/>
    </source>
</evidence>
<reference evidence="4" key="2">
    <citation type="submission" date="2025-08" db="UniProtKB">
        <authorList>
            <consortium name="Ensembl"/>
        </authorList>
    </citation>
    <scope>IDENTIFICATION</scope>
</reference>
<dbReference type="GO" id="GO:0017158">
    <property type="term" value="P:regulation of calcium ion-dependent exocytosis"/>
    <property type="evidence" value="ECO:0000318"/>
    <property type="project" value="GO_Central"/>
</dbReference>
<accession>F6T780</accession>